<dbReference type="Proteomes" id="UP000438429">
    <property type="component" value="Unassembled WGS sequence"/>
</dbReference>
<dbReference type="SMART" id="SM00220">
    <property type="entry name" value="S_TKc"/>
    <property type="match status" value="1"/>
</dbReference>
<dbReference type="GO" id="GO:0005737">
    <property type="term" value="C:cytoplasm"/>
    <property type="evidence" value="ECO:0007669"/>
    <property type="project" value="TreeGrafter"/>
</dbReference>
<dbReference type="GO" id="GO:0003714">
    <property type="term" value="F:transcription corepressor activity"/>
    <property type="evidence" value="ECO:0007669"/>
    <property type="project" value="TreeGrafter"/>
</dbReference>
<evidence type="ECO:0000256" key="1">
    <source>
        <dbReference type="ARBA" id="ARBA00022527"/>
    </source>
</evidence>
<reference evidence="8 9" key="1">
    <citation type="submission" date="2019-06" db="EMBL/GenBank/DDBJ databases">
        <title>Draft genomes of female and male turbot (Scophthalmus maximus).</title>
        <authorList>
            <person name="Xu H."/>
            <person name="Xu X.-W."/>
            <person name="Shao C."/>
            <person name="Chen S."/>
        </authorList>
    </citation>
    <scope>NUCLEOTIDE SEQUENCE [LARGE SCALE GENOMIC DNA]</scope>
    <source>
        <strain evidence="8">Ysfricsl-2016a</strain>
        <tissue evidence="8">Blood</tissue>
    </source>
</reference>
<feature type="region of interest" description="Disordered" evidence="6">
    <location>
        <begin position="460"/>
        <end position="487"/>
    </location>
</feature>
<protein>
    <recommendedName>
        <fullName evidence="7">Protein kinase domain-containing protein</fullName>
    </recommendedName>
</protein>
<evidence type="ECO:0000313" key="8">
    <source>
        <dbReference type="EMBL" id="KAF0023097.1"/>
    </source>
</evidence>
<dbReference type="GO" id="GO:0016605">
    <property type="term" value="C:PML body"/>
    <property type="evidence" value="ECO:0007669"/>
    <property type="project" value="TreeGrafter"/>
</dbReference>
<accession>A0A6A4RS39</accession>
<dbReference type="GO" id="GO:0045944">
    <property type="term" value="P:positive regulation of transcription by RNA polymerase II"/>
    <property type="evidence" value="ECO:0007669"/>
    <property type="project" value="TreeGrafter"/>
</dbReference>
<keyword evidence="5" id="KW-0067">ATP-binding</keyword>
<dbReference type="SUPFAM" id="SSF56112">
    <property type="entry name" value="Protein kinase-like (PK-like)"/>
    <property type="match status" value="1"/>
</dbReference>
<gene>
    <name evidence="8" type="ORF">F2P81_023727</name>
</gene>
<feature type="compositionally biased region" description="Acidic residues" evidence="6">
    <location>
        <begin position="464"/>
        <end position="473"/>
    </location>
</feature>
<evidence type="ECO:0000256" key="3">
    <source>
        <dbReference type="ARBA" id="ARBA00022741"/>
    </source>
</evidence>
<dbReference type="InterPro" id="IPR050494">
    <property type="entry name" value="Ser_Thr_dual-spec_kinase"/>
</dbReference>
<dbReference type="GO" id="GO:0046332">
    <property type="term" value="F:SMAD binding"/>
    <property type="evidence" value="ECO:0007669"/>
    <property type="project" value="TreeGrafter"/>
</dbReference>
<dbReference type="PROSITE" id="PS50011">
    <property type="entry name" value="PROTEIN_KINASE_DOM"/>
    <property type="match status" value="1"/>
</dbReference>
<dbReference type="Pfam" id="PF00069">
    <property type="entry name" value="Pkinase"/>
    <property type="match status" value="1"/>
</dbReference>
<dbReference type="GO" id="GO:0005524">
    <property type="term" value="F:ATP binding"/>
    <property type="evidence" value="ECO:0007669"/>
    <property type="project" value="UniProtKB-KW"/>
</dbReference>
<dbReference type="InterPro" id="IPR011009">
    <property type="entry name" value="Kinase-like_dom_sf"/>
</dbReference>
<proteinExistence type="predicted"/>
<keyword evidence="1" id="KW-0723">Serine/threonine-protein kinase</keyword>
<feature type="region of interest" description="Disordered" evidence="6">
    <location>
        <begin position="1"/>
        <end position="32"/>
    </location>
</feature>
<evidence type="ECO:0000313" key="9">
    <source>
        <dbReference type="Proteomes" id="UP000438429"/>
    </source>
</evidence>
<dbReference type="Gene3D" id="1.10.510.10">
    <property type="entry name" value="Transferase(Phosphotransferase) domain 1"/>
    <property type="match status" value="1"/>
</dbReference>
<keyword evidence="3" id="KW-0547">Nucleotide-binding</keyword>
<feature type="domain" description="Protein kinase" evidence="7">
    <location>
        <begin position="107"/>
        <end position="425"/>
    </location>
</feature>
<dbReference type="EMBL" id="VEVO01000022">
    <property type="protein sequence ID" value="KAF0023097.1"/>
    <property type="molecule type" value="Genomic_DNA"/>
</dbReference>
<comment type="caution">
    <text evidence="8">The sequence shown here is derived from an EMBL/GenBank/DDBJ whole genome shotgun (WGS) entry which is preliminary data.</text>
</comment>
<evidence type="ECO:0000256" key="2">
    <source>
        <dbReference type="ARBA" id="ARBA00022679"/>
    </source>
</evidence>
<dbReference type="Gene3D" id="3.30.200.20">
    <property type="entry name" value="Phosphorylase Kinase, domain 1"/>
    <property type="match status" value="1"/>
</dbReference>
<dbReference type="InterPro" id="IPR000719">
    <property type="entry name" value="Prot_kinase_dom"/>
</dbReference>
<dbReference type="PANTHER" id="PTHR24058:SF53">
    <property type="entry name" value="HOMEODOMAIN-INTERACTING PROTEIN KINASE 2"/>
    <property type="match status" value="1"/>
</dbReference>
<dbReference type="GO" id="GO:0003713">
    <property type="term" value="F:transcription coactivator activity"/>
    <property type="evidence" value="ECO:0007669"/>
    <property type="project" value="TreeGrafter"/>
</dbReference>
<dbReference type="GO" id="GO:0007224">
    <property type="term" value="P:smoothened signaling pathway"/>
    <property type="evidence" value="ECO:0007669"/>
    <property type="project" value="TreeGrafter"/>
</dbReference>
<keyword evidence="2" id="KW-0808">Transferase</keyword>
<keyword evidence="4" id="KW-0418">Kinase</keyword>
<organism evidence="8 9">
    <name type="scientific">Scophthalmus maximus</name>
    <name type="common">Turbot</name>
    <name type="synonym">Psetta maxima</name>
    <dbReference type="NCBI Taxonomy" id="52904"/>
    <lineage>
        <taxon>Eukaryota</taxon>
        <taxon>Metazoa</taxon>
        <taxon>Chordata</taxon>
        <taxon>Craniata</taxon>
        <taxon>Vertebrata</taxon>
        <taxon>Euteleostomi</taxon>
        <taxon>Actinopterygii</taxon>
        <taxon>Neopterygii</taxon>
        <taxon>Teleostei</taxon>
        <taxon>Neoteleostei</taxon>
        <taxon>Acanthomorphata</taxon>
        <taxon>Carangaria</taxon>
        <taxon>Pleuronectiformes</taxon>
        <taxon>Pleuronectoidei</taxon>
        <taxon>Scophthalmidae</taxon>
        <taxon>Scophthalmus</taxon>
    </lineage>
</organism>
<evidence type="ECO:0000256" key="5">
    <source>
        <dbReference type="ARBA" id="ARBA00022840"/>
    </source>
</evidence>
<dbReference type="GO" id="GO:0042771">
    <property type="term" value="P:intrinsic apoptotic signaling pathway in response to DNA damage by p53 class mediator"/>
    <property type="evidence" value="ECO:0007669"/>
    <property type="project" value="TreeGrafter"/>
</dbReference>
<dbReference type="PANTHER" id="PTHR24058">
    <property type="entry name" value="DUAL SPECIFICITY PROTEIN KINASE"/>
    <property type="match status" value="1"/>
</dbReference>
<dbReference type="GO" id="GO:0004674">
    <property type="term" value="F:protein serine/threonine kinase activity"/>
    <property type="evidence" value="ECO:0007669"/>
    <property type="project" value="UniProtKB-KW"/>
</dbReference>
<evidence type="ECO:0000259" key="7">
    <source>
        <dbReference type="PROSITE" id="PS50011"/>
    </source>
</evidence>
<dbReference type="AlphaFoldDB" id="A0A6A4RS39"/>
<name>A0A6A4RS39_SCOMX</name>
<dbReference type="GO" id="GO:0004713">
    <property type="term" value="F:protein tyrosine kinase activity"/>
    <property type="evidence" value="ECO:0007669"/>
    <property type="project" value="TreeGrafter"/>
</dbReference>
<sequence length="572" mass="65200">MSLSVTQRWRAEKTKSAVHGADTSDIEPSKGTSDEQAVLGMCTVCGEVCVQYADSEYITSVKLVCIAMVTNAKFTQGSPVVRGYKEKMMERSEVQQNDTLCSRRSRYLIMEFTGEGGFGKVARAVDLITSQDVALKILKKETPSEREIMMLDALRALDPVKKNVVHFFEKFQDQGHTCLVFEKLDMNLFTLLEQRQWEHLTLNEIRPIAHQLLTALDGLKSLGMVHADLKLDNIMLVNHLSEPFRVKLIDFGLSFMSSEDKLGKKVQPAGSRAPEVSLGLPLSEAIDMWGLGCILFYLYLARRPFAKHCQYRAMKGIVEMLGQPADHLLHAGRFTEGFFKKNHKEDGPVWRMKTPREYQRGTGIKPKKWMSPIKRLNELITLHPWIWRFAELEDRTAFVSLLKSLLHTDPEERITPARALTHPFLTMVHLLNQTDSLHVTDALDKMRVVGFDDSDGDLCTGGVAEEESSDEEAAAAPRPVDTDSAVQDGVGNGRHPIFYFFIFSVLYIFLTLQIKTELRVDDYDMRTQVRSCKEEEEEEVCLPERAQRQRHQDFSRFCRWTGRLRKAVDAFD</sequence>
<dbReference type="InterPro" id="IPR008271">
    <property type="entry name" value="Ser/Thr_kinase_AS"/>
</dbReference>
<evidence type="ECO:0000256" key="4">
    <source>
        <dbReference type="ARBA" id="ARBA00022777"/>
    </source>
</evidence>
<dbReference type="PROSITE" id="PS00108">
    <property type="entry name" value="PROTEIN_KINASE_ST"/>
    <property type="match status" value="1"/>
</dbReference>
<evidence type="ECO:0000256" key="6">
    <source>
        <dbReference type="SAM" id="MobiDB-lite"/>
    </source>
</evidence>